<dbReference type="Pfam" id="PF04043">
    <property type="entry name" value="PMEI"/>
    <property type="match status" value="1"/>
</dbReference>
<dbReference type="CDD" id="cd15795">
    <property type="entry name" value="PMEI-Pla_a_1_like"/>
    <property type="match status" value="1"/>
</dbReference>
<keyword evidence="1 4" id="KW-0732">Signal</keyword>
<proteinExistence type="inferred from homology"/>
<comment type="caution">
    <text evidence="6">The sequence shown here is derived from an EMBL/GenBank/DDBJ whole genome shotgun (WGS) entry which is preliminary data.</text>
</comment>
<evidence type="ECO:0000313" key="7">
    <source>
        <dbReference type="Proteomes" id="UP001140206"/>
    </source>
</evidence>
<accession>A0AAV8E0V3</accession>
<dbReference type="InterPro" id="IPR006501">
    <property type="entry name" value="Pectinesterase_inhib_dom"/>
</dbReference>
<evidence type="ECO:0000259" key="5">
    <source>
        <dbReference type="SMART" id="SM00856"/>
    </source>
</evidence>
<evidence type="ECO:0000256" key="3">
    <source>
        <dbReference type="ARBA" id="ARBA00038471"/>
    </source>
</evidence>
<dbReference type="SUPFAM" id="SSF101148">
    <property type="entry name" value="Plant invertase/pectin methylesterase inhibitor"/>
    <property type="match status" value="1"/>
</dbReference>
<evidence type="ECO:0000256" key="1">
    <source>
        <dbReference type="ARBA" id="ARBA00022729"/>
    </source>
</evidence>
<feature type="signal peptide" evidence="4">
    <location>
        <begin position="1"/>
        <end position="16"/>
    </location>
</feature>
<protein>
    <submittedName>
        <fullName evidence="6">Plant invertase/pectin methylesterase inhibitor superfamily protein</fullName>
    </submittedName>
</protein>
<dbReference type="InterPro" id="IPR034088">
    <property type="entry name" value="Pla_a_1-like"/>
</dbReference>
<evidence type="ECO:0000256" key="2">
    <source>
        <dbReference type="ARBA" id="ARBA00023157"/>
    </source>
</evidence>
<name>A0AAV8E0V3_9POAL</name>
<gene>
    <name evidence="6" type="ORF">LUZ62_058042</name>
</gene>
<keyword evidence="7" id="KW-1185">Reference proteome</keyword>
<evidence type="ECO:0000313" key="6">
    <source>
        <dbReference type="EMBL" id="KAJ4773785.1"/>
    </source>
</evidence>
<evidence type="ECO:0000256" key="4">
    <source>
        <dbReference type="SAM" id="SignalP"/>
    </source>
</evidence>
<dbReference type="SMART" id="SM00856">
    <property type="entry name" value="PMEI"/>
    <property type="match status" value="1"/>
</dbReference>
<dbReference type="PANTHER" id="PTHR35357">
    <property type="entry name" value="OS02G0537100 PROTEIN"/>
    <property type="match status" value="1"/>
</dbReference>
<dbReference type="Gene3D" id="1.20.140.40">
    <property type="entry name" value="Invertase/pectin methylesterase inhibitor family protein"/>
    <property type="match status" value="1"/>
</dbReference>
<dbReference type="InterPro" id="IPR035513">
    <property type="entry name" value="Invertase/methylesterase_inhib"/>
</dbReference>
<dbReference type="Proteomes" id="UP001140206">
    <property type="component" value="Chromosome 3"/>
</dbReference>
<dbReference type="EMBL" id="JAMFTS010000003">
    <property type="protein sequence ID" value="KAJ4773785.1"/>
    <property type="molecule type" value="Genomic_DNA"/>
</dbReference>
<comment type="similarity">
    <text evidence="3">Belongs to the PMEI family.</text>
</comment>
<dbReference type="GO" id="GO:0004857">
    <property type="term" value="F:enzyme inhibitor activity"/>
    <property type="evidence" value="ECO:0007669"/>
    <property type="project" value="InterPro"/>
</dbReference>
<dbReference type="NCBIfam" id="TIGR01614">
    <property type="entry name" value="PME_inhib"/>
    <property type="match status" value="1"/>
</dbReference>
<keyword evidence="2" id="KW-1015">Disulfide bond</keyword>
<sequence>MEVSLLSFFCLILCSSYPLFISAASSNVDQLCNLLGGWYVTPQLCHSVLDSHPRSSTTDLNGLGITAAKVGAAKATSITADIQQLLSKASSDINQQKVLKTCLKLYTDVVPMLKGAATAIKVKNYSKAETVLYAAFKVAGKCDDAARADTSLWSSLNHYDTEFSNVSWVAHAIAAYIERYGT</sequence>
<feature type="domain" description="Pectinesterase inhibitor" evidence="5">
    <location>
        <begin position="23"/>
        <end position="173"/>
    </location>
</feature>
<feature type="chain" id="PRO_5043798697" evidence="4">
    <location>
        <begin position="17"/>
        <end position="182"/>
    </location>
</feature>
<dbReference type="AlphaFoldDB" id="A0AAV8E0V3"/>
<organism evidence="6 7">
    <name type="scientific">Rhynchospora pubera</name>
    <dbReference type="NCBI Taxonomy" id="906938"/>
    <lineage>
        <taxon>Eukaryota</taxon>
        <taxon>Viridiplantae</taxon>
        <taxon>Streptophyta</taxon>
        <taxon>Embryophyta</taxon>
        <taxon>Tracheophyta</taxon>
        <taxon>Spermatophyta</taxon>
        <taxon>Magnoliopsida</taxon>
        <taxon>Liliopsida</taxon>
        <taxon>Poales</taxon>
        <taxon>Cyperaceae</taxon>
        <taxon>Cyperoideae</taxon>
        <taxon>Rhynchosporeae</taxon>
        <taxon>Rhynchospora</taxon>
    </lineage>
</organism>
<dbReference type="PANTHER" id="PTHR35357:SF8">
    <property type="entry name" value="OS01G0111000 PROTEIN"/>
    <property type="match status" value="1"/>
</dbReference>
<reference evidence="6" key="1">
    <citation type="submission" date="2022-08" db="EMBL/GenBank/DDBJ databases">
        <authorList>
            <person name="Marques A."/>
        </authorList>
    </citation>
    <scope>NUCLEOTIDE SEQUENCE</scope>
    <source>
        <strain evidence="6">RhyPub2mFocal</strain>
        <tissue evidence="6">Leaves</tissue>
    </source>
</reference>